<evidence type="ECO:0000256" key="3">
    <source>
        <dbReference type="ARBA" id="ARBA00049429"/>
    </source>
</evidence>
<dbReference type="PANTHER" id="PTHR47271">
    <property type="entry name" value="ARGININE DEIMINASE"/>
    <property type="match status" value="1"/>
</dbReference>
<name>A0A286IG32_9HYPH</name>
<protein>
    <recommendedName>
        <fullName evidence="2">arginine deiminase</fullName>
        <ecNumber evidence="2">3.5.3.6</ecNumber>
    </recommendedName>
</protein>
<dbReference type="EC" id="3.5.3.6" evidence="2"/>
<dbReference type="SUPFAM" id="SSF55909">
    <property type="entry name" value="Pentein"/>
    <property type="match status" value="1"/>
</dbReference>
<sequence length="293" mass="31175">MDHLMTYGSQSMTPPLKRVLMRAPGDSLRQAKAEDWHYGAGFDANRAIEQFGVFAGLVAASGAEIIWIEDTSDGLADAMFTHDPSLVTDKGAVILRMGKSGRMGEPDLHEAAYKSAGVPILGRIEAPGVVEGGDCIWVDENTLAVGRGVRTNQAGIEQLGAILAPLGVNVLGFDLPLGNGAEACLHLMSVMSPLDEKLALVYAPMLPVAFWQLLKDHGYTLVEAPDDEFAASNGLNLNVLALTPGEVIMVDGFPKTRALMEQAGCKVTAFNADALCIPCEGGPTCLTRPVWRE</sequence>
<evidence type="ECO:0000313" key="4">
    <source>
        <dbReference type="EMBL" id="SOE18299.1"/>
    </source>
</evidence>
<comment type="pathway">
    <text evidence="1">Amino-acid degradation; L-arginine degradation via ADI pathway; carbamoyl phosphate from L-arginine: step 1/2.</text>
</comment>
<dbReference type="GO" id="GO:0019546">
    <property type="term" value="P:L-arginine deiminase pathway"/>
    <property type="evidence" value="ECO:0007669"/>
    <property type="project" value="TreeGrafter"/>
</dbReference>
<evidence type="ECO:0000256" key="1">
    <source>
        <dbReference type="ARBA" id="ARBA00005213"/>
    </source>
</evidence>
<gene>
    <name evidence="4" type="ORF">SAMN05877838_3220</name>
</gene>
<dbReference type="Proteomes" id="UP000219465">
    <property type="component" value="Unassembled WGS sequence"/>
</dbReference>
<keyword evidence="4" id="KW-0378">Hydrolase</keyword>
<organism evidence="4 5">
    <name type="scientific">Hoeflea halophila</name>
    <dbReference type="NCBI Taxonomy" id="714899"/>
    <lineage>
        <taxon>Bacteria</taxon>
        <taxon>Pseudomonadati</taxon>
        <taxon>Pseudomonadota</taxon>
        <taxon>Alphaproteobacteria</taxon>
        <taxon>Hyphomicrobiales</taxon>
        <taxon>Rhizobiaceae</taxon>
        <taxon>Hoeflea</taxon>
    </lineage>
</organism>
<evidence type="ECO:0000313" key="5">
    <source>
        <dbReference type="Proteomes" id="UP000219465"/>
    </source>
</evidence>
<dbReference type="Pfam" id="PF02274">
    <property type="entry name" value="ADI"/>
    <property type="match status" value="2"/>
</dbReference>
<dbReference type="PANTHER" id="PTHR47271:SF2">
    <property type="entry name" value="ARGININE DEIMINASE"/>
    <property type="match status" value="1"/>
</dbReference>
<comment type="catalytic activity">
    <reaction evidence="3">
        <text>L-arginine + H2O = L-citrulline + NH4(+)</text>
        <dbReference type="Rhea" id="RHEA:19597"/>
        <dbReference type="ChEBI" id="CHEBI:15377"/>
        <dbReference type="ChEBI" id="CHEBI:28938"/>
        <dbReference type="ChEBI" id="CHEBI:32682"/>
        <dbReference type="ChEBI" id="CHEBI:57743"/>
        <dbReference type="EC" id="3.5.3.6"/>
    </reaction>
</comment>
<evidence type="ECO:0000256" key="2">
    <source>
        <dbReference type="ARBA" id="ARBA00012171"/>
    </source>
</evidence>
<dbReference type="EMBL" id="OCPC01000005">
    <property type="protein sequence ID" value="SOE18299.1"/>
    <property type="molecule type" value="Genomic_DNA"/>
</dbReference>
<reference evidence="5" key="1">
    <citation type="submission" date="2017-08" db="EMBL/GenBank/DDBJ databases">
        <authorList>
            <person name="Varghese N."/>
            <person name="Submissions S."/>
        </authorList>
    </citation>
    <scope>NUCLEOTIDE SEQUENCE [LARGE SCALE GENOMIC DNA]</scope>
    <source>
        <strain evidence="5">KCTC 23107</strain>
    </source>
</reference>
<dbReference type="GO" id="GO:0016990">
    <property type="term" value="F:arginine deiminase activity"/>
    <property type="evidence" value="ECO:0007669"/>
    <property type="project" value="UniProtKB-EC"/>
</dbReference>
<proteinExistence type="predicted"/>
<accession>A0A286IG32</accession>
<dbReference type="Gene3D" id="3.75.10.10">
    <property type="entry name" value="L-arginine/glycine Amidinotransferase, Chain A"/>
    <property type="match status" value="1"/>
</dbReference>
<keyword evidence="5" id="KW-1185">Reference proteome</keyword>
<dbReference type="AlphaFoldDB" id="A0A286IG32"/>